<evidence type="ECO:0000313" key="4">
    <source>
        <dbReference type="Proteomes" id="UP001214441"/>
    </source>
</evidence>
<dbReference type="InterPro" id="IPR024535">
    <property type="entry name" value="RHGA/B-epi-like_pectate_lyase"/>
</dbReference>
<dbReference type="Pfam" id="PF12708">
    <property type="entry name" value="Pect-lyase_RHGA_epim"/>
    <property type="match status" value="1"/>
</dbReference>
<proteinExistence type="predicted"/>
<reference evidence="3 4" key="1">
    <citation type="submission" date="2023-05" db="EMBL/GenBank/DDBJ databases">
        <title>Streptantibioticus silvisoli sp. nov., acidotolerant actinomycetes 1 from pine litter.</title>
        <authorList>
            <person name="Swiecimska M."/>
            <person name="Golinska P."/>
            <person name="Sangal V."/>
            <person name="Wachnowicz B."/>
            <person name="Goodfellow M."/>
        </authorList>
    </citation>
    <scope>NUCLEOTIDE SEQUENCE [LARGE SCALE GENOMIC DNA]</scope>
    <source>
        <strain evidence="3 4">DSM 42109</strain>
    </source>
</reference>
<dbReference type="InterPro" id="IPR011050">
    <property type="entry name" value="Pectin_lyase_fold/virulence"/>
</dbReference>
<sequence>MAPLPESIPTVTVSGRYLLPDGTPLKGTVTFRAPALVTFGAADVMLAGPVTAELDATGAVAVVLPATDAPGMDPVGWSYTVTEQLVGVASNRSYSLLLPQNDPEVDLADVAPTDPTKPNYVRGASAYEVAVVEGFEGTPVQWLDSLVGPPGPEGPQGPEGPAGPQGDPGPQGVKGDPGNGSVNSVNGKLGPDVLLTAADVKALPDTGLVAGGNLTLDSPTVDYRGLSFTTAGVNRWVYQVDNGAEAGADAGSDFELANWSDAGDWKSAVLYGQRATGALGVGTNAPMPGAKLTVSGAAGLIDQAADPVAPVGGALLYAKGGTAYVRQADGTVVPVAGGGGTTGEYSVRAYGATGDGVTDDAPAFRAVLDAAGAAGGGTVRIPAGVYLMDSARGAWPAPCLYVQAGVTVSADDGAIIRRGLNLDARMVQNFDGTESNAEYSGHGGIRITGGTWDGNAPAKQGSGNMFAFAHAERITLDHVRVIDQPNNHAVELNSIAFATVTNCRFEGSVPKPGSPQTTEAIQIDGAFGAAGLEGGLPYDATHSRDITVEGCYTGPSANCGPWGLLVGSHASDTVGMYRRISVIGNTIADTLAYGVHAYDWYDSVIANNTIGGSNRTGYRSGVAVTSGKTKSDGVLVSGNVLNNVGGSGYGAIQVESLSGAAQAGGVVISDNIISGYSGDGIKSNGDAAQIHMNFVRAAQSGATLGINVTSGGTSHANVALNRITGGRGAAVPKGTVSWGNDPAITPPA</sequence>
<dbReference type="EMBL" id="JANCPR020000037">
    <property type="protein sequence ID" value="MDJ1136207.1"/>
    <property type="molecule type" value="Genomic_DNA"/>
</dbReference>
<name>A0ABT7A4D1_9ACTN</name>
<dbReference type="SMART" id="SM00710">
    <property type="entry name" value="PbH1"/>
    <property type="match status" value="6"/>
</dbReference>
<dbReference type="SUPFAM" id="SSF51126">
    <property type="entry name" value="Pectin lyase-like"/>
    <property type="match status" value="1"/>
</dbReference>
<comment type="caution">
    <text evidence="3">The sequence shown here is derived from an EMBL/GenBank/DDBJ whole genome shotgun (WGS) entry which is preliminary data.</text>
</comment>
<dbReference type="InterPro" id="IPR006626">
    <property type="entry name" value="PbH1"/>
</dbReference>
<evidence type="ECO:0000256" key="1">
    <source>
        <dbReference type="SAM" id="MobiDB-lite"/>
    </source>
</evidence>
<feature type="domain" description="Rhamnogalacturonase A/B/Epimerase-like pectate lyase" evidence="2">
    <location>
        <begin position="346"/>
        <end position="390"/>
    </location>
</feature>
<dbReference type="InterPro" id="IPR012334">
    <property type="entry name" value="Pectin_lyas_fold"/>
</dbReference>
<keyword evidence="3" id="KW-0378">Hydrolase</keyword>
<evidence type="ECO:0000259" key="2">
    <source>
        <dbReference type="Pfam" id="PF12708"/>
    </source>
</evidence>
<accession>A0ABT7A4D1</accession>
<dbReference type="Gene3D" id="2.160.20.10">
    <property type="entry name" value="Single-stranded right-handed beta-helix, Pectin lyase-like"/>
    <property type="match status" value="1"/>
</dbReference>
<organism evidence="3 4">
    <name type="scientific">Streptomyces iconiensis</name>
    <dbReference type="NCBI Taxonomy" id="1384038"/>
    <lineage>
        <taxon>Bacteria</taxon>
        <taxon>Bacillati</taxon>
        <taxon>Actinomycetota</taxon>
        <taxon>Actinomycetes</taxon>
        <taxon>Kitasatosporales</taxon>
        <taxon>Streptomycetaceae</taxon>
        <taxon>Streptomyces</taxon>
    </lineage>
</organism>
<gene>
    <name evidence="3" type="ORF">NMN56_030540</name>
</gene>
<dbReference type="GO" id="GO:0016787">
    <property type="term" value="F:hydrolase activity"/>
    <property type="evidence" value="ECO:0007669"/>
    <property type="project" value="UniProtKB-KW"/>
</dbReference>
<keyword evidence="4" id="KW-1185">Reference proteome</keyword>
<protein>
    <submittedName>
        <fullName evidence="3">Glycosyl hydrolase family 28-related protein</fullName>
    </submittedName>
</protein>
<dbReference type="RefSeq" id="WP_274043052.1">
    <property type="nucleotide sequence ID" value="NZ_JANCPR020000037.1"/>
</dbReference>
<feature type="compositionally biased region" description="Low complexity" evidence="1">
    <location>
        <begin position="162"/>
        <end position="176"/>
    </location>
</feature>
<evidence type="ECO:0000313" key="3">
    <source>
        <dbReference type="EMBL" id="MDJ1136207.1"/>
    </source>
</evidence>
<dbReference type="Proteomes" id="UP001214441">
    <property type="component" value="Unassembled WGS sequence"/>
</dbReference>
<feature type="region of interest" description="Disordered" evidence="1">
    <location>
        <begin position="141"/>
        <end position="187"/>
    </location>
</feature>